<dbReference type="Proteomes" id="UP000283269">
    <property type="component" value="Unassembled WGS sequence"/>
</dbReference>
<comment type="caution">
    <text evidence="2">The sequence shown here is derived from an EMBL/GenBank/DDBJ whole genome shotgun (WGS) entry which is preliminary data.</text>
</comment>
<dbReference type="EMBL" id="NHYD01003438">
    <property type="protein sequence ID" value="PPQ77505.1"/>
    <property type="molecule type" value="Genomic_DNA"/>
</dbReference>
<dbReference type="OrthoDB" id="3267661at2759"/>
<keyword evidence="3" id="KW-1185">Reference proteome</keyword>
<evidence type="ECO:0000256" key="1">
    <source>
        <dbReference type="SAM" id="MobiDB-lite"/>
    </source>
</evidence>
<feature type="compositionally biased region" description="Pro residues" evidence="1">
    <location>
        <begin position="19"/>
        <end position="30"/>
    </location>
</feature>
<feature type="region of interest" description="Disordered" evidence="1">
    <location>
        <begin position="89"/>
        <end position="164"/>
    </location>
</feature>
<sequence length="164" mass="18226">MSGARPTLLSHESHFPRLLPKPPQPHPVPLPKERIYGHLNAYRDIQREMDDLSDEEHELDELASHSLPNTAVRGRGFAFLVPIGRSLTLQEEKNDAEDESEDSASMHTGGPPSILEDDGENDSGQDLDASMEDLDDDITGDTEDNEDMNEGDTEEYDEEASDLV</sequence>
<gene>
    <name evidence="2" type="ORF">CVT25_011302</name>
</gene>
<reference evidence="2 3" key="1">
    <citation type="journal article" date="2018" name="Evol. Lett.">
        <title>Horizontal gene cluster transfer increased hallucinogenic mushroom diversity.</title>
        <authorList>
            <person name="Reynolds H.T."/>
            <person name="Vijayakumar V."/>
            <person name="Gluck-Thaler E."/>
            <person name="Korotkin H.B."/>
            <person name="Matheny P.B."/>
            <person name="Slot J.C."/>
        </authorList>
    </citation>
    <scope>NUCLEOTIDE SEQUENCE [LARGE SCALE GENOMIC DNA]</scope>
    <source>
        <strain evidence="2 3">2631</strain>
    </source>
</reference>
<dbReference type="AlphaFoldDB" id="A0A409WG79"/>
<evidence type="ECO:0000313" key="3">
    <source>
        <dbReference type="Proteomes" id="UP000283269"/>
    </source>
</evidence>
<feature type="region of interest" description="Disordered" evidence="1">
    <location>
        <begin position="1"/>
        <end position="32"/>
    </location>
</feature>
<proteinExistence type="predicted"/>
<protein>
    <submittedName>
        <fullName evidence="2">Uncharacterized protein</fullName>
    </submittedName>
</protein>
<name>A0A409WG79_PSICY</name>
<dbReference type="STRING" id="93625.A0A409WG79"/>
<feature type="compositionally biased region" description="Acidic residues" evidence="1">
    <location>
        <begin position="115"/>
        <end position="164"/>
    </location>
</feature>
<dbReference type="InParanoid" id="A0A409WG79"/>
<organism evidence="2 3">
    <name type="scientific">Psilocybe cyanescens</name>
    <dbReference type="NCBI Taxonomy" id="93625"/>
    <lineage>
        <taxon>Eukaryota</taxon>
        <taxon>Fungi</taxon>
        <taxon>Dikarya</taxon>
        <taxon>Basidiomycota</taxon>
        <taxon>Agaricomycotina</taxon>
        <taxon>Agaricomycetes</taxon>
        <taxon>Agaricomycetidae</taxon>
        <taxon>Agaricales</taxon>
        <taxon>Agaricineae</taxon>
        <taxon>Strophariaceae</taxon>
        <taxon>Psilocybe</taxon>
    </lineage>
</organism>
<evidence type="ECO:0000313" key="2">
    <source>
        <dbReference type="EMBL" id="PPQ77505.1"/>
    </source>
</evidence>
<accession>A0A409WG79</accession>